<dbReference type="EMBL" id="JAGTJJ010000009">
    <property type="protein sequence ID" value="MDC3982607.1"/>
    <property type="molecule type" value="Genomic_DNA"/>
</dbReference>
<evidence type="ECO:0000256" key="2">
    <source>
        <dbReference type="ARBA" id="ARBA00022723"/>
    </source>
</evidence>
<evidence type="ECO:0000313" key="6">
    <source>
        <dbReference type="EMBL" id="MDC3982607.1"/>
    </source>
</evidence>
<dbReference type="Proteomes" id="UP001151081">
    <property type="component" value="Unassembled WGS sequence"/>
</dbReference>
<dbReference type="NCBIfam" id="NF006681">
    <property type="entry name" value="PRK09229.1-2"/>
    <property type="match status" value="1"/>
</dbReference>
<dbReference type="Pfam" id="PF01979">
    <property type="entry name" value="Amidohydro_1"/>
    <property type="match status" value="1"/>
</dbReference>
<reference evidence="6 7" key="1">
    <citation type="submission" date="2021-04" db="EMBL/GenBank/DDBJ databases">
        <title>Genome analysis of Polyangium sp.</title>
        <authorList>
            <person name="Li Y."/>
            <person name="Wang J."/>
        </authorList>
    </citation>
    <scope>NUCLEOTIDE SEQUENCE [LARGE SCALE GENOMIC DNA]</scope>
    <source>
        <strain evidence="6 7">SDU14</strain>
    </source>
</reference>
<evidence type="ECO:0000256" key="1">
    <source>
        <dbReference type="ARBA" id="ARBA00001947"/>
    </source>
</evidence>
<dbReference type="AlphaFoldDB" id="A0A9X3X2U2"/>
<feature type="domain" description="Amidohydrolase-related" evidence="5">
    <location>
        <begin position="7"/>
        <end position="346"/>
    </location>
</feature>
<dbReference type="GO" id="GO:0019239">
    <property type="term" value="F:deaminase activity"/>
    <property type="evidence" value="ECO:0007669"/>
    <property type="project" value="TreeGrafter"/>
</dbReference>
<keyword evidence="3 6" id="KW-0378">Hydrolase</keyword>
<dbReference type="InterPro" id="IPR011059">
    <property type="entry name" value="Metal-dep_hydrolase_composite"/>
</dbReference>
<dbReference type="Gene3D" id="3.20.20.140">
    <property type="entry name" value="Metal-dependent hydrolases"/>
    <property type="match status" value="1"/>
</dbReference>
<dbReference type="InterPro" id="IPR051607">
    <property type="entry name" value="Metallo-dep_hydrolases"/>
</dbReference>
<name>A0A9X3X2U2_9BACT</name>
<dbReference type="PANTHER" id="PTHR11271">
    <property type="entry name" value="GUANINE DEAMINASE"/>
    <property type="match status" value="1"/>
</dbReference>
<comment type="cofactor">
    <cofactor evidence="1">
        <name>Zn(2+)</name>
        <dbReference type="ChEBI" id="CHEBI:29105"/>
    </cofactor>
</comment>
<dbReference type="GO" id="GO:0046872">
    <property type="term" value="F:metal ion binding"/>
    <property type="evidence" value="ECO:0007669"/>
    <property type="project" value="UniProtKB-KW"/>
</dbReference>
<comment type="caution">
    <text evidence="6">The sequence shown here is derived from an EMBL/GenBank/DDBJ whole genome shotgun (WGS) entry which is preliminary data.</text>
</comment>
<evidence type="ECO:0000256" key="4">
    <source>
        <dbReference type="ARBA" id="ARBA00022833"/>
    </source>
</evidence>
<dbReference type="EC" id="3.5.3.13" evidence="6"/>
<organism evidence="6 7">
    <name type="scientific">Polyangium jinanense</name>
    <dbReference type="NCBI Taxonomy" id="2829994"/>
    <lineage>
        <taxon>Bacteria</taxon>
        <taxon>Pseudomonadati</taxon>
        <taxon>Myxococcota</taxon>
        <taxon>Polyangia</taxon>
        <taxon>Polyangiales</taxon>
        <taxon>Polyangiaceae</taxon>
        <taxon>Polyangium</taxon>
    </lineage>
</organism>
<proteinExistence type="predicted"/>
<evidence type="ECO:0000313" key="7">
    <source>
        <dbReference type="Proteomes" id="UP001151081"/>
    </source>
</evidence>
<accession>A0A9X3X2U2</accession>
<dbReference type="GO" id="GO:0050416">
    <property type="term" value="F:formimidoylglutamate deiminase activity"/>
    <property type="evidence" value="ECO:0007669"/>
    <property type="project" value="UniProtKB-EC"/>
</dbReference>
<dbReference type="Gene3D" id="2.30.40.10">
    <property type="entry name" value="Urease, subunit C, domain 1"/>
    <property type="match status" value="1"/>
</dbReference>
<keyword evidence="4" id="KW-0862">Zinc</keyword>
<keyword evidence="7" id="KW-1185">Reference proteome</keyword>
<keyword evidence="2" id="KW-0479">Metal-binding</keyword>
<sequence length="377" mass="41279">MNERFFLPALATAHSHAFQRAMRGDAQRPGPTGTDDFWSWRTSMYALADTLTPESIHAIARVAYRELYRAGVRTVGEFHYVHHQPDGTPYEDRTVLADQVIRAAKAEGLRIALLRVIYTRAGAGRPPEGAQRRFSDADLDRSLADVETLAARWAQDPDVRIGVAPHSVRAVPPDWLGPIAAFAEARGMMLHAHVAEQPAEIAACLAETGKRPVELLAERSVLSPRFVAVHATHLLPHEARLLGEAGAFVCLCPTTERDLGDGLPDVTALVGAGALLCTGIDSHVMTAPLEDLRCVDLGERLRTGKRITLRVKEGDRRTPAEELWRIGSELGARACGFSDVGGEIEVDLEAPELLLVRREHRLDAVVYSANAGIFRQH</sequence>
<gene>
    <name evidence="6" type="ORF">KEG57_18980</name>
</gene>
<dbReference type="PANTHER" id="PTHR11271:SF48">
    <property type="entry name" value="AMIDOHYDROLASE-RELATED DOMAIN-CONTAINING PROTEIN"/>
    <property type="match status" value="1"/>
</dbReference>
<dbReference type="GO" id="GO:0005829">
    <property type="term" value="C:cytosol"/>
    <property type="evidence" value="ECO:0007669"/>
    <property type="project" value="TreeGrafter"/>
</dbReference>
<evidence type="ECO:0000259" key="5">
    <source>
        <dbReference type="Pfam" id="PF01979"/>
    </source>
</evidence>
<dbReference type="SUPFAM" id="SSF51556">
    <property type="entry name" value="Metallo-dependent hydrolases"/>
    <property type="match status" value="1"/>
</dbReference>
<evidence type="ECO:0000256" key="3">
    <source>
        <dbReference type="ARBA" id="ARBA00022801"/>
    </source>
</evidence>
<protein>
    <submittedName>
        <fullName evidence="6">Formimidoylglutamate deiminase</fullName>
        <ecNumber evidence="6">3.5.3.13</ecNumber>
    </submittedName>
</protein>
<dbReference type="InterPro" id="IPR032466">
    <property type="entry name" value="Metal_Hydrolase"/>
</dbReference>
<dbReference type="InterPro" id="IPR006680">
    <property type="entry name" value="Amidohydro-rel"/>
</dbReference>